<dbReference type="PANTHER" id="PTHR43649">
    <property type="entry name" value="ARABINOSE-BINDING PROTEIN-RELATED"/>
    <property type="match status" value="1"/>
</dbReference>
<accession>A0A0G0DBB4</accession>
<dbReference type="Pfam" id="PF13416">
    <property type="entry name" value="SBP_bac_8"/>
    <property type="match status" value="1"/>
</dbReference>
<dbReference type="Gene3D" id="3.40.190.10">
    <property type="entry name" value="Periplasmic binding protein-like II"/>
    <property type="match status" value="1"/>
</dbReference>
<comment type="caution">
    <text evidence="2">The sequence shown here is derived from an EMBL/GenBank/DDBJ whole genome shotgun (WGS) entry which is preliminary data.</text>
</comment>
<dbReference type="SUPFAM" id="SSF53850">
    <property type="entry name" value="Periplasmic binding protein-like II"/>
    <property type="match status" value="1"/>
</dbReference>
<proteinExistence type="predicted"/>
<keyword evidence="2" id="KW-0762">Sugar transport</keyword>
<keyword evidence="1" id="KW-1133">Transmembrane helix</keyword>
<evidence type="ECO:0000256" key="1">
    <source>
        <dbReference type="SAM" id="Phobius"/>
    </source>
</evidence>
<evidence type="ECO:0000313" key="2">
    <source>
        <dbReference type="EMBL" id="KKP60625.1"/>
    </source>
</evidence>
<dbReference type="InterPro" id="IPR006059">
    <property type="entry name" value="SBP"/>
</dbReference>
<keyword evidence="1" id="KW-0472">Membrane</keyword>
<name>A0A0G0DBB4_9BACT</name>
<sequence length="480" mass="53943">MDDDKIILEENQPEVNHQEELVVEEAPQDMNFDQPPPIYKENNNQNIFIIGGAILFLILLVIIIRAIFFNKPSNKAVSLLYWGLWEDKEVMEPLIVAYQNKYPNVKITYQKMNPQSYREKLVSRSKTQGADGVGAAAIEKPDIFRFHNTWLPEIKDIVSPLPPTVMSGEEFDKTFYPVHKKDLKVGNYYYGLPLEIDGLVLVYNESLFKKAGISSVPTTWDDITQIVPKLTVKDQSGNLITSGIALGTASNVDHFSDIFGLLLLQNGGSLNKLDQEEASGALEIYRKFSEPPQGYWTEEMANSTTAFIQEKVAMIIVPSWVILSIKSANPDIDMKVVPVPVVPGTALISVASYWVEGVSKFSSNQIEAWKFLRFLTEKENMTKLYEIQSKIRPFGEPYSRVDLSPLLIQNPYLGAIMKQANNFVSLPLISRTIDNGLNDEIIKYIENAINSTILGVSYKEALGTAKAGINQVFTKYNISN</sequence>
<feature type="transmembrane region" description="Helical" evidence="1">
    <location>
        <begin position="47"/>
        <end position="68"/>
    </location>
</feature>
<dbReference type="Proteomes" id="UP000034004">
    <property type="component" value="Unassembled WGS sequence"/>
</dbReference>
<dbReference type="EMBL" id="LBPR01000021">
    <property type="protein sequence ID" value="KKP60625.1"/>
    <property type="molecule type" value="Genomic_DNA"/>
</dbReference>
<gene>
    <name evidence="2" type="ORF">UR56_C0021G0005</name>
</gene>
<dbReference type="AlphaFoldDB" id="A0A0G0DBB4"/>
<evidence type="ECO:0000313" key="3">
    <source>
        <dbReference type="Proteomes" id="UP000034004"/>
    </source>
</evidence>
<keyword evidence="1" id="KW-0812">Transmembrane</keyword>
<organism evidence="2 3">
    <name type="scientific">Candidatus Roizmanbacteria bacterium GW2011_GWC2_34_23</name>
    <dbReference type="NCBI Taxonomy" id="1618484"/>
    <lineage>
        <taxon>Bacteria</taxon>
        <taxon>Candidatus Roizmaniibacteriota</taxon>
    </lineage>
</organism>
<reference evidence="2 3" key="1">
    <citation type="journal article" date="2015" name="Nature">
        <title>rRNA introns, odd ribosomes, and small enigmatic genomes across a large radiation of phyla.</title>
        <authorList>
            <person name="Brown C.T."/>
            <person name="Hug L.A."/>
            <person name="Thomas B.C."/>
            <person name="Sharon I."/>
            <person name="Castelle C.J."/>
            <person name="Singh A."/>
            <person name="Wilkins M.J."/>
            <person name="Williams K.H."/>
            <person name="Banfield J.F."/>
        </authorList>
    </citation>
    <scope>NUCLEOTIDE SEQUENCE [LARGE SCALE GENOMIC DNA]</scope>
</reference>
<dbReference type="STRING" id="1618484.UR56_C0021G0005"/>
<protein>
    <submittedName>
        <fullName evidence="2">Multiple sugar transport system substrate-binding protein</fullName>
    </submittedName>
</protein>
<dbReference type="InterPro" id="IPR050490">
    <property type="entry name" value="Bact_solute-bd_prot1"/>
</dbReference>
<keyword evidence="2" id="KW-0813">Transport</keyword>